<protein>
    <recommendedName>
        <fullName evidence="5">Theg spermatid protein like</fullName>
    </recommendedName>
</protein>
<dbReference type="InterPro" id="IPR006623">
    <property type="entry name" value="THEG"/>
</dbReference>
<feature type="region of interest" description="Disordered" evidence="2">
    <location>
        <begin position="1"/>
        <end position="118"/>
    </location>
</feature>
<accession>A0A8D0XPF6</accession>
<evidence type="ECO:0000313" key="3">
    <source>
        <dbReference type="Ensembl" id="ENSSSCP00030039488.1"/>
    </source>
</evidence>
<keyword evidence="1" id="KW-0677">Repeat</keyword>
<dbReference type="Ensembl" id="ENSSSCT00030085659.1">
    <property type="protein sequence ID" value="ENSSSCP00030039488.1"/>
    <property type="gene ID" value="ENSSSCG00030061262.1"/>
</dbReference>
<evidence type="ECO:0000313" key="4">
    <source>
        <dbReference type="Proteomes" id="UP000694570"/>
    </source>
</evidence>
<dbReference type="Proteomes" id="UP000694570">
    <property type="component" value="Unplaced"/>
</dbReference>
<organism evidence="3 4">
    <name type="scientific">Sus scrofa</name>
    <name type="common">Pig</name>
    <dbReference type="NCBI Taxonomy" id="9823"/>
    <lineage>
        <taxon>Eukaryota</taxon>
        <taxon>Metazoa</taxon>
        <taxon>Chordata</taxon>
        <taxon>Craniata</taxon>
        <taxon>Vertebrata</taxon>
        <taxon>Euteleostomi</taxon>
        <taxon>Mammalia</taxon>
        <taxon>Eutheria</taxon>
        <taxon>Laurasiatheria</taxon>
        <taxon>Artiodactyla</taxon>
        <taxon>Suina</taxon>
        <taxon>Suidae</taxon>
        <taxon>Sus</taxon>
    </lineage>
</organism>
<feature type="compositionally biased region" description="Basic and acidic residues" evidence="2">
    <location>
        <begin position="68"/>
        <end position="78"/>
    </location>
</feature>
<dbReference type="AlphaFoldDB" id="A0A8D0XPF6"/>
<name>A0A8D0XPF6_PIG</name>
<reference evidence="3" key="1">
    <citation type="submission" date="2025-08" db="UniProtKB">
        <authorList>
            <consortium name="Ensembl"/>
        </authorList>
    </citation>
    <scope>IDENTIFICATION</scope>
</reference>
<dbReference type="PANTHER" id="PTHR15901">
    <property type="entry name" value="TESTICULAR HAPLOID EXPRESSED GENE PROTEIN"/>
    <property type="match status" value="1"/>
</dbReference>
<dbReference type="PANTHER" id="PTHR15901:SF15">
    <property type="entry name" value="TESTICULAR HAPLOID EXPRESSED GENE PROTEIN-LIKE"/>
    <property type="match status" value="1"/>
</dbReference>
<evidence type="ECO:0000256" key="2">
    <source>
        <dbReference type="SAM" id="MobiDB-lite"/>
    </source>
</evidence>
<dbReference type="InterPro" id="IPR042401">
    <property type="entry name" value="SPMAP2-like"/>
</dbReference>
<evidence type="ECO:0008006" key="5">
    <source>
        <dbReference type="Google" id="ProtNLM"/>
    </source>
</evidence>
<sequence>MGSPEFPSPSGLSDGCRTTEVAAGSESPQKPLVVRIFNVHNRPEECEGTDEQDQRGEREEPEESDEILEGHEHYERPKPSRHCAHYKTHKPSKSQAPYEPRKSQSPHAPSNPHKPYEAQLLPGAGVMVSPSLVNRFQPRIPPSSLSGRYWGPSGTLTWGSFSRKRIQDLSRPKKQWGAPDRKLLWGNQDPIRPVSRGALKAQLTERLDNLAQPKEVSHRHVPDRAHYFYSCGRESVIWEIPPPALLCRPSKRIQKLAEPNRFKTEYLINRPFSDYLTRESLQISGPSPRILRLSVAKGTNPNYVPPKSIETKISTSALNAVATPRIVDLAQPRIKIEGLCFERESNEMPIRPVSRAALLASASPRTLALARARPPHRDYLLPRDVHWPVSRAALHSKISPRIQELANPNTRSPMHIIYYDPEVFKVKPAALKTRCSPRIQELAEPLRR</sequence>
<dbReference type="SMART" id="SM00705">
    <property type="entry name" value="THEG"/>
    <property type="match status" value="7"/>
</dbReference>
<evidence type="ECO:0000256" key="1">
    <source>
        <dbReference type="ARBA" id="ARBA00022737"/>
    </source>
</evidence>
<proteinExistence type="predicted"/>
<dbReference type="Pfam" id="PF14912">
    <property type="entry name" value="THEG"/>
    <property type="match status" value="4"/>
</dbReference>
<feature type="compositionally biased region" description="Basic residues" evidence="2">
    <location>
        <begin position="79"/>
        <end position="92"/>
    </location>
</feature>